<evidence type="ECO:0000313" key="2">
    <source>
        <dbReference type="Proteomes" id="UP000243975"/>
    </source>
</evidence>
<sequence>MYKVGSKTEAQTIYLILRPLTTVIAKLKDFGGAPRPLPIRHRFRHQDALTSSLMLFFVLFKTQSQQLFLLQSSDLITFSKEFTLVDLQQYYNILYNNHTQLKAIGLFTTYFPPAHVRLAKLVVPDCIEPAVNVTVYAFFSFCLIKVNVSGSTVIFTARIVDDIETVYVVGVPTLVRILVYLTMVGALLPPPSPEAVSNGTANDGAASPLTCGHDIEVPDRMLKSTRRGSSFRPVGPILLVQPAIIFTPGAMKSGLSISGVMGFGPLELNAATTGDGSMPNWVPPGVISAVGL</sequence>
<accession>A0A118JSU0</accession>
<gene>
    <name evidence="1" type="ORF">Ccrd_008785</name>
</gene>
<dbReference type="Gramene" id="KVH89231">
    <property type="protein sequence ID" value="KVH89231"/>
    <property type="gene ID" value="Ccrd_008785"/>
</dbReference>
<comment type="caution">
    <text evidence="1">The sequence shown here is derived from an EMBL/GenBank/DDBJ whole genome shotgun (WGS) entry which is preliminary data.</text>
</comment>
<keyword evidence="2" id="KW-1185">Reference proteome</keyword>
<organism evidence="1 2">
    <name type="scientific">Cynara cardunculus var. scolymus</name>
    <name type="common">Globe artichoke</name>
    <name type="synonym">Cynara scolymus</name>
    <dbReference type="NCBI Taxonomy" id="59895"/>
    <lineage>
        <taxon>Eukaryota</taxon>
        <taxon>Viridiplantae</taxon>
        <taxon>Streptophyta</taxon>
        <taxon>Embryophyta</taxon>
        <taxon>Tracheophyta</taxon>
        <taxon>Spermatophyta</taxon>
        <taxon>Magnoliopsida</taxon>
        <taxon>eudicotyledons</taxon>
        <taxon>Gunneridae</taxon>
        <taxon>Pentapetalae</taxon>
        <taxon>asterids</taxon>
        <taxon>campanulids</taxon>
        <taxon>Asterales</taxon>
        <taxon>Asteraceae</taxon>
        <taxon>Carduoideae</taxon>
        <taxon>Cardueae</taxon>
        <taxon>Carduinae</taxon>
        <taxon>Cynara</taxon>
    </lineage>
</organism>
<evidence type="ECO:0000313" key="1">
    <source>
        <dbReference type="EMBL" id="KVH89231.1"/>
    </source>
</evidence>
<dbReference type="EMBL" id="LEKV01005287">
    <property type="protein sequence ID" value="KVH89231.1"/>
    <property type="molecule type" value="Genomic_DNA"/>
</dbReference>
<protein>
    <submittedName>
        <fullName evidence="1">Uncharacterized protein</fullName>
    </submittedName>
</protein>
<proteinExistence type="predicted"/>
<dbReference type="Proteomes" id="UP000243975">
    <property type="component" value="Unassembled WGS sequence"/>
</dbReference>
<reference evidence="1 2" key="1">
    <citation type="journal article" date="2016" name="Sci. Rep.">
        <title>The genome sequence of the outbreeding globe artichoke constructed de novo incorporating a phase-aware low-pass sequencing strategy of F1 progeny.</title>
        <authorList>
            <person name="Scaglione D."/>
            <person name="Reyes-Chin-Wo S."/>
            <person name="Acquadro A."/>
            <person name="Froenicke L."/>
            <person name="Portis E."/>
            <person name="Beitel C."/>
            <person name="Tirone M."/>
            <person name="Mauro R."/>
            <person name="Lo Monaco A."/>
            <person name="Mauromicale G."/>
            <person name="Faccioli P."/>
            <person name="Cattivelli L."/>
            <person name="Rieseberg L."/>
            <person name="Michelmore R."/>
            <person name="Lanteri S."/>
        </authorList>
    </citation>
    <scope>NUCLEOTIDE SEQUENCE [LARGE SCALE GENOMIC DNA]</scope>
    <source>
        <strain evidence="1">2C</strain>
    </source>
</reference>
<dbReference type="AlphaFoldDB" id="A0A118JSU0"/>
<name>A0A118JSU0_CYNCS</name>